<reference evidence="4" key="1">
    <citation type="submission" date="2025-08" db="UniProtKB">
        <authorList>
            <consortium name="RefSeq"/>
        </authorList>
    </citation>
    <scope>IDENTIFICATION</scope>
</reference>
<evidence type="ECO:0000313" key="3">
    <source>
        <dbReference type="Proteomes" id="UP000694845"/>
    </source>
</evidence>
<accession>A0A8B7Z450</accession>
<keyword evidence="3" id="KW-1185">Reference proteome</keyword>
<keyword evidence="1" id="KW-0472">Membrane</keyword>
<keyword evidence="1" id="KW-1133">Transmembrane helix</keyword>
<feature type="transmembrane region" description="Helical" evidence="1">
    <location>
        <begin position="56"/>
        <end position="72"/>
    </location>
</feature>
<dbReference type="InterPro" id="IPR053069">
    <property type="entry name" value="TVP38/TMEM64"/>
</dbReference>
<keyword evidence="1" id="KW-0812">Transmembrane</keyword>
<evidence type="ECO:0000259" key="2">
    <source>
        <dbReference type="Pfam" id="PF09335"/>
    </source>
</evidence>
<dbReference type="GO" id="GO:0051480">
    <property type="term" value="P:regulation of cytosolic calcium ion concentration"/>
    <property type="evidence" value="ECO:0007669"/>
    <property type="project" value="TreeGrafter"/>
</dbReference>
<proteinExistence type="predicted"/>
<evidence type="ECO:0000256" key="1">
    <source>
        <dbReference type="SAM" id="Phobius"/>
    </source>
</evidence>
<feature type="transmembrane region" description="Helical" evidence="1">
    <location>
        <begin position="157"/>
        <end position="185"/>
    </location>
</feature>
<dbReference type="OrthoDB" id="166803at2759"/>
<dbReference type="InterPro" id="IPR032816">
    <property type="entry name" value="VTT_dom"/>
</dbReference>
<dbReference type="AlphaFoldDB" id="A0A8B7Z450"/>
<evidence type="ECO:0000313" key="4">
    <source>
        <dbReference type="RefSeq" id="XP_022098126.1"/>
    </source>
</evidence>
<sequence>MLHNMPLYKLCLIVSFMVFFSLLLSSSTVSWGWKSHTLTSSLPPTPMSPSFGTTSFFTRVCLADCVACRFPLAQVACMETRVCTRLSTLLVVLVCGTLLLWAFQEQIKDLLPWLLGTDPYLGVVAFFILFVLVALPSSIPGYLLLNIAAGYRYGLVLGTLVVAACALGGAYCAFMFCRLACTAYFLAKLQNDYLQAIVHVVEGEHSFRVIALTRLTPIPFGLQNGVFSMANVSVSTFVMATAVGLFPNQLLSSYIGSTLRSVQDITNQQWNSSPAVVAQVCLSVSLSFYVIIKAQRHLHRAIHDHKVNQMEESSVVHATPQLLPGHPSATCGSEGKCHQPLSNGAIQLSVSVKDETVKMTAGSVYGSDGNSNEVWNM</sequence>
<protein>
    <submittedName>
        <fullName evidence="4">Transmembrane protein 64-like isoform X1</fullName>
    </submittedName>
</protein>
<organism evidence="3 4">
    <name type="scientific">Acanthaster planci</name>
    <name type="common">Crown-of-thorns starfish</name>
    <dbReference type="NCBI Taxonomy" id="133434"/>
    <lineage>
        <taxon>Eukaryota</taxon>
        <taxon>Metazoa</taxon>
        <taxon>Echinodermata</taxon>
        <taxon>Eleutherozoa</taxon>
        <taxon>Asterozoa</taxon>
        <taxon>Asteroidea</taxon>
        <taxon>Valvatacea</taxon>
        <taxon>Valvatida</taxon>
        <taxon>Acanthasteridae</taxon>
        <taxon>Acanthaster</taxon>
    </lineage>
</organism>
<gene>
    <name evidence="4" type="primary">LOC110983297</name>
</gene>
<dbReference type="KEGG" id="aplc:110983297"/>
<feature type="transmembrane region" description="Helical" evidence="1">
    <location>
        <begin position="123"/>
        <end position="145"/>
    </location>
</feature>
<dbReference type="RefSeq" id="XP_022098126.1">
    <property type="nucleotide sequence ID" value="XM_022242434.1"/>
</dbReference>
<dbReference type="PANTHER" id="PTHR46593:SF1">
    <property type="entry name" value="TRANSMEMBRANE PROTEIN 64"/>
    <property type="match status" value="1"/>
</dbReference>
<name>A0A8B7Z450_ACAPL</name>
<dbReference type="Pfam" id="PF09335">
    <property type="entry name" value="VTT_dom"/>
    <property type="match status" value="1"/>
</dbReference>
<feature type="transmembrane region" description="Helical" evidence="1">
    <location>
        <begin position="84"/>
        <end position="103"/>
    </location>
</feature>
<dbReference type="GeneID" id="110983297"/>
<feature type="domain" description="VTT" evidence="2">
    <location>
        <begin position="139"/>
        <end position="257"/>
    </location>
</feature>
<dbReference type="Proteomes" id="UP000694845">
    <property type="component" value="Unplaced"/>
</dbReference>
<dbReference type="GO" id="GO:0005783">
    <property type="term" value="C:endoplasmic reticulum"/>
    <property type="evidence" value="ECO:0007669"/>
    <property type="project" value="TreeGrafter"/>
</dbReference>
<dbReference type="PANTHER" id="PTHR46593">
    <property type="entry name" value="TRANSMEMBRANE PROTEIN 64"/>
    <property type="match status" value="1"/>
</dbReference>